<evidence type="ECO:0000259" key="8">
    <source>
        <dbReference type="PROSITE" id="PS50866"/>
    </source>
</evidence>
<feature type="domain" description="GOLD" evidence="8">
    <location>
        <begin position="10"/>
        <end position="130"/>
    </location>
</feature>
<keyword evidence="5" id="KW-1133">Transmembrane helix</keyword>
<evidence type="ECO:0000256" key="4">
    <source>
        <dbReference type="ARBA" id="ARBA00022729"/>
    </source>
</evidence>
<gene>
    <name evidence="9" type="ORF">L195_g041567</name>
</gene>
<dbReference type="GO" id="GO:0016020">
    <property type="term" value="C:membrane"/>
    <property type="evidence" value="ECO:0007669"/>
    <property type="project" value="UniProtKB-SubCell"/>
</dbReference>
<organism evidence="9 10">
    <name type="scientific">Trifolium pratense</name>
    <name type="common">Red clover</name>
    <dbReference type="NCBI Taxonomy" id="57577"/>
    <lineage>
        <taxon>Eukaryota</taxon>
        <taxon>Viridiplantae</taxon>
        <taxon>Streptophyta</taxon>
        <taxon>Embryophyta</taxon>
        <taxon>Tracheophyta</taxon>
        <taxon>Spermatophyta</taxon>
        <taxon>Magnoliopsida</taxon>
        <taxon>eudicotyledons</taxon>
        <taxon>Gunneridae</taxon>
        <taxon>Pentapetalae</taxon>
        <taxon>rosids</taxon>
        <taxon>fabids</taxon>
        <taxon>Fabales</taxon>
        <taxon>Fabaceae</taxon>
        <taxon>Papilionoideae</taxon>
        <taxon>50 kb inversion clade</taxon>
        <taxon>NPAAA clade</taxon>
        <taxon>Hologalegina</taxon>
        <taxon>IRL clade</taxon>
        <taxon>Trifolieae</taxon>
        <taxon>Trifolium</taxon>
    </lineage>
</organism>
<keyword evidence="3 7" id="KW-0812">Transmembrane</keyword>
<keyword evidence="4" id="KW-0732">Signal</keyword>
<protein>
    <submittedName>
        <fullName evidence="9">Transmembrane emp24 domain-containing protein p24delta9-like</fullName>
    </submittedName>
</protein>
<keyword evidence="6" id="KW-0472">Membrane</keyword>
<comment type="similarity">
    <text evidence="2 7">Belongs to the EMP24/GP25L family.</text>
</comment>
<reference evidence="9 10" key="2">
    <citation type="journal article" date="2017" name="Front. Plant Sci.">
        <title>Gene Classification and Mining of Molecular Markers Useful in Red Clover (Trifolium pratense) Breeding.</title>
        <authorList>
            <person name="Istvanek J."/>
            <person name="Dluhosova J."/>
            <person name="Dluhos P."/>
            <person name="Patkova L."/>
            <person name="Nedelnik J."/>
            <person name="Repkova J."/>
        </authorList>
    </citation>
    <scope>NUCLEOTIDE SEQUENCE [LARGE SCALE GENOMIC DNA]</scope>
    <source>
        <strain evidence="10">cv. Tatra</strain>
        <tissue evidence="9">Young leaves</tissue>
    </source>
</reference>
<evidence type="ECO:0000313" key="9">
    <source>
        <dbReference type="EMBL" id="PNX85498.1"/>
    </source>
</evidence>
<dbReference type="PROSITE" id="PS50866">
    <property type="entry name" value="GOLD"/>
    <property type="match status" value="1"/>
</dbReference>
<accession>A0A2K3M3Y7</accession>
<evidence type="ECO:0000256" key="6">
    <source>
        <dbReference type="ARBA" id="ARBA00023136"/>
    </source>
</evidence>
<dbReference type="STRING" id="57577.A0A2K3M3Y7"/>
<evidence type="ECO:0000256" key="3">
    <source>
        <dbReference type="ARBA" id="ARBA00022692"/>
    </source>
</evidence>
<dbReference type="Proteomes" id="UP000236291">
    <property type="component" value="Unassembled WGS sequence"/>
</dbReference>
<proteinExistence type="inferred from homology"/>
<evidence type="ECO:0000256" key="5">
    <source>
        <dbReference type="ARBA" id="ARBA00022989"/>
    </source>
</evidence>
<comment type="subcellular location">
    <subcellularLocation>
        <location evidence="1 7">Membrane</location>
        <topology evidence="1 7">Single-pass type I membrane protein</topology>
    </subcellularLocation>
</comment>
<sequence>MRFDLKSGEPKCITDEIKGNALIVGNYSVVNPDSYKINVRSPTSAQAGRAVDPPMRMRNIDTCNNKEDHILLFPETDVRSPYGNIYHFGDHVASGNFAFNTVEAGDHTACFSMLDHTPSITVTVDFEWRTGVAAKDWHKIAKKEDIDVSLSSIEL</sequence>
<evidence type="ECO:0000256" key="1">
    <source>
        <dbReference type="ARBA" id="ARBA00004479"/>
    </source>
</evidence>
<evidence type="ECO:0000256" key="7">
    <source>
        <dbReference type="RuleBase" id="RU003827"/>
    </source>
</evidence>
<evidence type="ECO:0000313" key="10">
    <source>
        <dbReference type="Proteomes" id="UP000236291"/>
    </source>
</evidence>
<dbReference type="ExpressionAtlas" id="A0A2K3M3Y7">
    <property type="expression patterns" value="baseline"/>
</dbReference>
<evidence type="ECO:0000256" key="2">
    <source>
        <dbReference type="ARBA" id="ARBA00007104"/>
    </source>
</evidence>
<comment type="caution">
    <text evidence="9">The sequence shown here is derived from an EMBL/GenBank/DDBJ whole genome shotgun (WGS) entry which is preliminary data.</text>
</comment>
<dbReference type="InterPro" id="IPR015720">
    <property type="entry name" value="Emp24-like"/>
</dbReference>
<dbReference type="InterPro" id="IPR009038">
    <property type="entry name" value="GOLD_dom"/>
</dbReference>
<dbReference type="EMBL" id="ASHM01048864">
    <property type="protein sequence ID" value="PNX85498.1"/>
    <property type="molecule type" value="Genomic_DNA"/>
</dbReference>
<dbReference type="AlphaFoldDB" id="A0A2K3M3Y7"/>
<name>A0A2K3M3Y7_TRIPR</name>
<dbReference type="PANTHER" id="PTHR22811">
    <property type="entry name" value="TRANSMEMBRANE EMP24 DOMAIN-CONTAINING PROTEIN"/>
    <property type="match status" value="1"/>
</dbReference>
<reference evidence="9 10" key="1">
    <citation type="journal article" date="2014" name="Am. J. Bot.">
        <title>Genome assembly and annotation for red clover (Trifolium pratense; Fabaceae).</title>
        <authorList>
            <person name="Istvanek J."/>
            <person name="Jaros M."/>
            <person name="Krenek A."/>
            <person name="Repkova J."/>
        </authorList>
    </citation>
    <scope>NUCLEOTIDE SEQUENCE [LARGE SCALE GENOMIC DNA]</scope>
    <source>
        <strain evidence="10">cv. Tatra</strain>
        <tissue evidence="9">Young leaves</tissue>
    </source>
</reference>
<dbReference type="Pfam" id="PF01105">
    <property type="entry name" value="EMP24_GP25L"/>
    <property type="match status" value="1"/>
</dbReference>